<feature type="domain" description="M23ase beta-sheet core" evidence="1">
    <location>
        <begin position="88"/>
        <end position="182"/>
    </location>
</feature>
<accession>A0A8J3NSI1</accession>
<reference evidence="2 3" key="1">
    <citation type="submission" date="2021-01" db="EMBL/GenBank/DDBJ databases">
        <title>Whole genome shotgun sequence of Catellatospora chokoriensis NBRC 107358.</title>
        <authorList>
            <person name="Komaki H."/>
            <person name="Tamura T."/>
        </authorList>
    </citation>
    <scope>NUCLEOTIDE SEQUENCE [LARGE SCALE GENOMIC DNA]</scope>
    <source>
        <strain evidence="2 3">NBRC 107358</strain>
    </source>
</reference>
<protein>
    <recommendedName>
        <fullName evidence="1">M23ase beta-sheet core domain-containing protein</fullName>
    </recommendedName>
</protein>
<dbReference type="InterPro" id="IPR016047">
    <property type="entry name" value="M23ase_b-sheet_dom"/>
</dbReference>
<dbReference type="AlphaFoldDB" id="A0A8J3NSI1"/>
<evidence type="ECO:0000313" key="3">
    <source>
        <dbReference type="Proteomes" id="UP000619293"/>
    </source>
</evidence>
<dbReference type="EMBL" id="BONG01000013">
    <property type="protein sequence ID" value="GIF89270.1"/>
    <property type="molecule type" value="Genomic_DNA"/>
</dbReference>
<gene>
    <name evidence="2" type="ORF">Cch02nite_27140</name>
</gene>
<dbReference type="Gene3D" id="2.70.70.10">
    <property type="entry name" value="Glucose Permease (Domain IIA)"/>
    <property type="match status" value="1"/>
</dbReference>
<dbReference type="PANTHER" id="PTHR21666:SF270">
    <property type="entry name" value="MUREIN HYDROLASE ACTIVATOR ENVC"/>
    <property type="match status" value="1"/>
</dbReference>
<proteinExistence type="predicted"/>
<comment type="caution">
    <text evidence="2">The sequence shown here is derived from an EMBL/GenBank/DDBJ whole genome shotgun (WGS) entry which is preliminary data.</text>
</comment>
<evidence type="ECO:0000259" key="1">
    <source>
        <dbReference type="Pfam" id="PF01551"/>
    </source>
</evidence>
<dbReference type="InterPro" id="IPR011055">
    <property type="entry name" value="Dup_hybrid_motif"/>
</dbReference>
<keyword evidence="3" id="KW-1185">Reference proteome</keyword>
<dbReference type="Proteomes" id="UP000619293">
    <property type="component" value="Unassembled WGS sequence"/>
</dbReference>
<sequence>MGRQRRRHQLHLWFRTLRLTLRPPHAPHPIGEPMHLKRVLGLALAAVTVGAAVLVEASPALAAPTFKVPFPCNQVWSGQTRTNHSPANAIDFNRTDDTGDPVVASAPGTVDVVTNLGDTSYGKYVRINHGSGYTTYYAHLNSFAVSVGQTVKYGTVIGYVGTTGGSTGPHLHYEQRSGGSAIQVKFNGVTALYWGTKNYTSDNGCGGGAAQGTVNTAGSPLTVRSGPGTGYSSVGTVNDGATVAIQCQTTGTTVTGTYGTSNIWDRIGSGRFISDAYVYTGYDGFIPGVPRC</sequence>
<dbReference type="GO" id="GO:0004222">
    <property type="term" value="F:metalloendopeptidase activity"/>
    <property type="evidence" value="ECO:0007669"/>
    <property type="project" value="TreeGrafter"/>
</dbReference>
<dbReference type="Pfam" id="PF01551">
    <property type="entry name" value="Peptidase_M23"/>
    <property type="match status" value="1"/>
</dbReference>
<dbReference type="InterPro" id="IPR050570">
    <property type="entry name" value="Cell_wall_metabolism_enzyme"/>
</dbReference>
<name>A0A8J3NSI1_9ACTN</name>
<evidence type="ECO:0000313" key="2">
    <source>
        <dbReference type="EMBL" id="GIF89270.1"/>
    </source>
</evidence>
<dbReference type="SUPFAM" id="SSF51261">
    <property type="entry name" value="Duplicated hybrid motif"/>
    <property type="match status" value="1"/>
</dbReference>
<dbReference type="Gene3D" id="2.30.30.40">
    <property type="entry name" value="SH3 Domains"/>
    <property type="match status" value="1"/>
</dbReference>
<dbReference type="CDD" id="cd12797">
    <property type="entry name" value="M23_peptidase"/>
    <property type="match status" value="1"/>
</dbReference>
<organism evidence="2 3">
    <name type="scientific">Catellatospora chokoriensis</name>
    <dbReference type="NCBI Taxonomy" id="310353"/>
    <lineage>
        <taxon>Bacteria</taxon>
        <taxon>Bacillati</taxon>
        <taxon>Actinomycetota</taxon>
        <taxon>Actinomycetes</taxon>
        <taxon>Micromonosporales</taxon>
        <taxon>Micromonosporaceae</taxon>
        <taxon>Catellatospora</taxon>
    </lineage>
</organism>
<dbReference type="PANTHER" id="PTHR21666">
    <property type="entry name" value="PEPTIDASE-RELATED"/>
    <property type="match status" value="1"/>
</dbReference>